<dbReference type="PANTHER" id="PTHR43163:SF6">
    <property type="entry name" value="DIPEPTIDE TRANSPORT SYSTEM PERMEASE PROTEIN DPPB-RELATED"/>
    <property type="match status" value="1"/>
</dbReference>
<dbReference type="SUPFAM" id="SSF161098">
    <property type="entry name" value="MetI-like"/>
    <property type="match status" value="1"/>
</dbReference>
<dbReference type="InterPro" id="IPR035906">
    <property type="entry name" value="MetI-like_sf"/>
</dbReference>
<feature type="transmembrane region" description="Helical" evidence="7">
    <location>
        <begin position="110"/>
        <end position="137"/>
    </location>
</feature>
<evidence type="ECO:0000256" key="3">
    <source>
        <dbReference type="ARBA" id="ARBA00022475"/>
    </source>
</evidence>
<keyword evidence="4 7" id="KW-0812">Transmembrane</keyword>
<evidence type="ECO:0000256" key="1">
    <source>
        <dbReference type="ARBA" id="ARBA00004651"/>
    </source>
</evidence>
<keyword evidence="5 7" id="KW-1133">Transmembrane helix</keyword>
<feature type="transmembrane region" description="Helical" evidence="7">
    <location>
        <begin position="269"/>
        <end position="292"/>
    </location>
</feature>
<evidence type="ECO:0000256" key="5">
    <source>
        <dbReference type="ARBA" id="ARBA00022989"/>
    </source>
</evidence>
<dbReference type="GO" id="GO:0005886">
    <property type="term" value="C:plasma membrane"/>
    <property type="evidence" value="ECO:0007669"/>
    <property type="project" value="UniProtKB-SubCell"/>
</dbReference>
<evidence type="ECO:0000313" key="9">
    <source>
        <dbReference type="EMBL" id="CAA9529307.1"/>
    </source>
</evidence>
<evidence type="ECO:0000256" key="6">
    <source>
        <dbReference type="ARBA" id="ARBA00023136"/>
    </source>
</evidence>
<keyword evidence="3" id="KW-1003">Cell membrane</keyword>
<accession>A0A6J4TQP5</accession>
<keyword evidence="2 7" id="KW-0813">Transport</keyword>
<evidence type="ECO:0000256" key="7">
    <source>
        <dbReference type="RuleBase" id="RU363032"/>
    </source>
</evidence>
<dbReference type="InterPro" id="IPR000515">
    <property type="entry name" value="MetI-like"/>
</dbReference>
<sequence length="300" mass="31087">MRWLAGRVAGVAGVVAAVFATAWLLFALLRPNLFPPDPRPLPVRLGEAMWDAAHFEFGRTTNLGGAPEVGDVLLAGLPADLQLLAGGVAAGLALGIGTAVACAGRPDGPLAHVAGAVAVVAQCAPVYVVGLFLLLTFGEQIGTAGLPFGIPLQYVELTDGGPGRWLAAIIVPWIVLGLPLAGITFRMMRGSLRDSAREDFLLAARARGVAPRVLRLRHHARFAVAPTITLAGAATNATILNLAIVERVFGASGTYRHLDDAVATADVGLLLGLTFVTAAYVAVAGVVVDLALRRLDPRIP</sequence>
<evidence type="ECO:0000256" key="4">
    <source>
        <dbReference type="ARBA" id="ARBA00022692"/>
    </source>
</evidence>
<keyword evidence="6 7" id="KW-0472">Membrane</keyword>
<name>A0A6J4TQP5_9ACTN</name>
<feature type="transmembrane region" description="Helical" evidence="7">
    <location>
        <begin position="7"/>
        <end position="29"/>
    </location>
</feature>
<reference evidence="9" key="1">
    <citation type="submission" date="2020-02" db="EMBL/GenBank/DDBJ databases">
        <authorList>
            <person name="Meier V. D."/>
        </authorList>
    </citation>
    <scope>NUCLEOTIDE SEQUENCE</scope>
    <source>
        <strain evidence="9">AVDCRST_MAG13</strain>
    </source>
</reference>
<dbReference type="PANTHER" id="PTHR43163">
    <property type="entry name" value="DIPEPTIDE TRANSPORT SYSTEM PERMEASE PROTEIN DPPB-RELATED"/>
    <property type="match status" value="1"/>
</dbReference>
<evidence type="ECO:0000256" key="2">
    <source>
        <dbReference type="ARBA" id="ARBA00022448"/>
    </source>
</evidence>
<comment type="similarity">
    <text evidence="7">Belongs to the binding-protein-dependent transport system permease family.</text>
</comment>
<dbReference type="GO" id="GO:0071916">
    <property type="term" value="F:dipeptide transmembrane transporter activity"/>
    <property type="evidence" value="ECO:0007669"/>
    <property type="project" value="TreeGrafter"/>
</dbReference>
<feature type="transmembrane region" description="Helical" evidence="7">
    <location>
        <begin position="83"/>
        <end position="103"/>
    </location>
</feature>
<comment type="subcellular location">
    <subcellularLocation>
        <location evidence="1 7">Cell membrane</location>
        <topology evidence="1 7">Multi-pass membrane protein</topology>
    </subcellularLocation>
</comment>
<dbReference type="AlphaFoldDB" id="A0A6J4TQP5"/>
<dbReference type="Pfam" id="PF00528">
    <property type="entry name" value="BPD_transp_1"/>
    <property type="match status" value="1"/>
</dbReference>
<evidence type="ECO:0000259" key="8">
    <source>
        <dbReference type="PROSITE" id="PS50928"/>
    </source>
</evidence>
<feature type="transmembrane region" description="Helical" evidence="7">
    <location>
        <begin position="222"/>
        <end position="249"/>
    </location>
</feature>
<dbReference type="PROSITE" id="PS50928">
    <property type="entry name" value="ABC_TM1"/>
    <property type="match status" value="1"/>
</dbReference>
<organism evidence="9">
    <name type="scientific">uncultured Solirubrobacteraceae bacterium</name>
    <dbReference type="NCBI Taxonomy" id="1162706"/>
    <lineage>
        <taxon>Bacteria</taxon>
        <taxon>Bacillati</taxon>
        <taxon>Actinomycetota</taxon>
        <taxon>Thermoleophilia</taxon>
        <taxon>Solirubrobacterales</taxon>
        <taxon>Solirubrobacteraceae</taxon>
        <taxon>environmental samples</taxon>
    </lineage>
</organism>
<feature type="domain" description="ABC transmembrane type-1" evidence="8">
    <location>
        <begin position="77"/>
        <end position="292"/>
    </location>
</feature>
<feature type="transmembrane region" description="Helical" evidence="7">
    <location>
        <begin position="165"/>
        <end position="185"/>
    </location>
</feature>
<gene>
    <name evidence="9" type="ORF">AVDCRST_MAG13-4021</name>
</gene>
<proteinExistence type="inferred from homology"/>
<dbReference type="EMBL" id="CADCVO010000616">
    <property type="protein sequence ID" value="CAA9529307.1"/>
    <property type="molecule type" value="Genomic_DNA"/>
</dbReference>
<protein>
    <recommendedName>
        <fullName evidence="8">ABC transmembrane type-1 domain-containing protein</fullName>
    </recommendedName>
</protein>